<dbReference type="InterPro" id="IPR057670">
    <property type="entry name" value="SH3_retrovirus"/>
</dbReference>
<gene>
    <name evidence="2" type="ORF">GN244_ATG17983</name>
</gene>
<evidence type="ECO:0000313" key="2">
    <source>
        <dbReference type="EMBL" id="KAF4030293.1"/>
    </source>
</evidence>
<comment type="caution">
    <text evidence="2">The sequence shown here is derived from an EMBL/GenBank/DDBJ whole genome shotgun (WGS) entry which is preliminary data.</text>
</comment>
<evidence type="ECO:0000259" key="1">
    <source>
        <dbReference type="Pfam" id="PF25597"/>
    </source>
</evidence>
<dbReference type="Pfam" id="PF25597">
    <property type="entry name" value="SH3_retrovirus"/>
    <property type="match status" value="1"/>
</dbReference>
<reference evidence="2" key="1">
    <citation type="submission" date="2020-04" db="EMBL/GenBank/DDBJ databases">
        <title>Hybrid Assembly of Korean Phytophthora infestans isolates.</title>
        <authorList>
            <person name="Prokchorchik M."/>
            <person name="Lee Y."/>
            <person name="Seo J."/>
            <person name="Cho J.-H."/>
            <person name="Park Y.-E."/>
            <person name="Jang D.-C."/>
            <person name="Im J.-S."/>
            <person name="Choi J.-G."/>
            <person name="Park H.-J."/>
            <person name="Lee G.-B."/>
            <person name="Lee Y.-G."/>
            <person name="Hong S.-Y."/>
            <person name="Cho K."/>
            <person name="Sohn K.H."/>
        </authorList>
    </citation>
    <scope>NUCLEOTIDE SEQUENCE</scope>
    <source>
        <strain evidence="2">KR_1_A1</strain>
    </source>
</reference>
<sequence length="105" mass="11723">MSQLPSTSLHGKSPHEMVFGPPLVLRHLRTWGCLAHAHVPPEARATKAKLDPLSGLSLFLGYKTEPTSYKPMDLRTGAVITLRSVETCKFMGDLQLRNLMYDVYV</sequence>
<feature type="domain" description="Retroviral polymerase SH3-like" evidence="1">
    <location>
        <begin position="33"/>
        <end position="86"/>
    </location>
</feature>
<keyword evidence="3" id="KW-1185">Reference proteome</keyword>
<organism evidence="2 3">
    <name type="scientific">Phytophthora infestans</name>
    <name type="common">Potato late blight agent</name>
    <name type="synonym">Botrytis infestans</name>
    <dbReference type="NCBI Taxonomy" id="4787"/>
    <lineage>
        <taxon>Eukaryota</taxon>
        <taxon>Sar</taxon>
        <taxon>Stramenopiles</taxon>
        <taxon>Oomycota</taxon>
        <taxon>Peronosporomycetes</taxon>
        <taxon>Peronosporales</taxon>
        <taxon>Peronosporaceae</taxon>
        <taxon>Phytophthora</taxon>
    </lineage>
</organism>
<proteinExistence type="predicted"/>
<evidence type="ECO:0000313" key="3">
    <source>
        <dbReference type="Proteomes" id="UP000602510"/>
    </source>
</evidence>
<protein>
    <submittedName>
        <fullName evidence="2">Putative integrase catalytic domain-containing protein</fullName>
    </submittedName>
</protein>
<name>A0A833S9L3_PHYIN</name>
<dbReference type="Proteomes" id="UP000602510">
    <property type="component" value="Unassembled WGS sequence"/>
</dbReference>
<dbReference type="AlphaFoldDB" id="A0A833S9L3"/>
<dbReference type="EMBL" id="WSZM01000701">
    <property type="protein sequence ID" value="KAF4030293.1"/>
    <property type="molecule type" value="Genomic_DNA"/>
</dbReference>
<accession>A0A833S9L3</accession>